<evidence type="ECO:0000313" key="4">
    <source>
        <dbReference type="Proteomes" id="UP000219050"/>
    </source>
</evidence>
<evidence type="ECO:0000259" key="2">
    <source>
        <dbReference type="SMART" id="SM00470"/>
    </source>
</evidence>
<dbReference type="OrthoDB" id="7812516at2"/>
<dbReference type="SUPFAM" id="SSF110849">
    <property type="entry name" value="ParB/Sulfiredoxin"/>
    <property type="match status" value="1"/>
</dbReference>
<dbReference type="InterPro" id="IPR036086">
    <property type="entry name" value="ParB/Sulfiredoxin_sf"/>
</dbReference>
<evidence type="ECO:0000256" key="1">
    <source>
        <dbReference type="SAM" id="MobiDB-lite"/>
    </source>
</evidence>
<dbReference type="InterPro" id="IPR003115">
    <property type="entry name" value="ParB_N"/>
</dbReference>
<dbReference type="PANTHER" id="PTHR33375:SF1">
    <property type="entry name" value="CHROMOSOME-PARTITIONING PROTEIN PARB-RELATED"/>
    <property type="match status" value="1"/>
</dbReference>
<dbReference type="AlphaFoldDB" id="A0A291M508"/>
<evidence type="ECO:0000313" key="3">
    <source>
        <dbReference type="EMBL" id="ATI43898.1"/>
    </source>
</evidence>
<dbReference type="GO" id="GO:0005694">
    <property type="term" value="C:chromosome"/>
    <property type="evidence" value="ECO:0007669"/>
    <property type="project" value="TreeGrafter"/>
</dbReference>
<name>A0A291M508_9RHOB</name>
<feature type="domain" description="ParB-like N-terminal" evidence="2">
    <location>
        <begin position="83"/>
        <end position="181"/>
    </location>
</feature>
<dbReference type="RefSeq" id="WP_097374537.1">
    <property type="nucleotide sequence ID" value="NZ_CP021407.1"/>
</dbReference>
<gene>
    <name evidence="3" type="ORF">CBW24_17345</name>
</gene>
<protein>
    <recommendedName>
        <fullName evidence="2">ParB-like N-terminal domain-containing protein</fullName>
    </recommendedName>
</protein>
<dbReference type="InterPro" id="IPR050336">
    <property type="entry name" value="Chromosome_partition/occlusion"/>
</dbReference>
<dbReference type="Gene3D" id="3.90.1530.30">
    <property type="match status" value="1"/>
</dbReference>
<dbReference type="KEGG" id="cmag:CBW24_17345"/>
<dbReference type="SMART" id="SM00470">
    <property type="entry name" value="ParB"/>
    <property type="match status" value="1"/>
</dbReference>
<feature type="region of interest" description="Disordered" evidence="1">
    <location>
        <begin position="40"/>
        <end position="63"/>
    </location>
</feature>
<dbReference type="PANTHER" id="PTHR33375">
    <property type="entry name" value="CHROMOSOME-PARTITIONING PROTEIN PARB-RELATED"/>
    <property type="match status" value="1"/>
</dbReference>
<keyword evidence="3" id="KW-0614">Plasmid</keyword>
<keyword evidence="4" id="KW-1185">Reference proteome</keyword>
<dbReference type="CDD" id="cd16405">
    <property type="entry name" value="RepB_like_N"/>
    <property type="match status" value="1"/>
</dbReference>
<organism evidence="3 4">
    <name type="scientific">Pacificitalea manganoxidans</name>
    <dbReference type="NCBI Taxonomy" id="1411902"/>
    <lineage>
        <taxon>Bacteria</taxon>
        <taxon>Pseudomonadati</taxon>
        <taxon>Pseudomonadota</taxon>
        <taxon>Alphaproteobacteria</taxon>
        <taxon>Rhodobacterales</taxon>
        <taxon>Paracoccaceae</taxon>
        <taxon>Pacificitalea</taxon>
    </lineage>
</organism>
<accession>A0A291M508</accession>
<dbReference type="InterPro" id="IPR037972">
    <property type="entry name" value="RepB_N"/>
</dbReference>
<reference evidence="3 4" key="1">
    <citation type="submission" date="2017-05" db="EMBL/GenBank/DDBJ databases">
        <title>Comparative genomic and metabolic analysis of manganese-oxidizing mechanisms in Celeribater manganoxidans DY25T: its adaption to the environment of polymetallic nodule.</title>
        <authorList>
            <person name="Wang X."/>
        </authorList>
    </citation>
    <scope>NUCLEOTIDE SEQUENCE [LARGE SCALE GENOMIC DNA]</scope>
    <source>
        <strain evidence="3 4">DY25</strain>
        <plasmid evidence="4">pdy25-c</plasmid>
    </source>
</reference>
<sequence length="359" mass="39282">MAKRKRLEAPSTDDLSRIEAEYRSETRDRGALAPIAQVAADSARAGHVQTSEAREAQARDRSDAEALRAARDKGLVMLDLPLAEIDADDMMRDRIALDDEEMAELRHSISEHGLRLPIEVYALPTPKGDQRYGLISGYRRLLAVRALLAMTGEARFATIRAVLTAPATMGEAFVAMVEENEIRSGLSHFERGRVAVLAAQTDGFADTEDAIERLFASASKAKRSKVRGFALIFEELGDLIAFPKALNERRGLRIAQALRSGGAGALRDVLAAAERTDAEAEWEALENVLKEIEAGPTDPRRGGRPKAEKPAPVVVRIDDAVNVWADEDEQGPMIRLPKGTSPLIVQAFIMDLKRIVENG</sequence>
<proteinExistence type="predicted"/>
<dbReference type="Pfam" id="PF02195">
    <property type="entry name" value="ParB_N"/>
    <property type="match status" value="1"/>
</dbReference>
<feature type="compositionally biased region" description="Basic and acidic residues" evidence="1">
    <location>
        <begin position="52"/>
        <end position="63"/>
    </location>
</feature>
<dbReference type="GO" id="GO:0007059">
    <property type="term" value="P:chromosome segregation"/>
    <property type="evidence" value="ECO:0007669"/>
    <property type="project" value="TreeGrafter"/>
</dbReference>
<dbReference type="EMBL" id="CP021407">
    <property type="protein sequence ID" value="ATI43898.1"/>
    <property type="molecule type" value="Genomic_DNA"/>
</dbReference>
<geneLocation type="plasmid" evidence="4">
    <name>pdy25-c</name>
</geneLocation>
<dbReference type="Proteomes" id="UP000219050">
    <property type="component" value="Plasmid pDY25-C"/>
</dbReference>